<dbReference type="RefSeq" id="WP_270044954.1">
    <property type="nucleotide sequence ID" value="NZ_JAPDOD010000050.1"/>
</dbReference>
<dbReference type="NCBIfam" id="TIGR02734">
    <property type="entry name" value="crtI_fam"/>
    <property type="match status" value="1"/>
</dbReference>
<sequence>MRIAVVGAGVGGLAAAVELAHLGHHVTVLERRDVPGGKCARVVRGPFRWDAGPSLLTLPHVFRALFAATGAPLEEELELLRVEPVTRYTFADGSSVELSADLPRALEALETWSRGAGADWARYLATCAAIWPASEAFLSGHPPWRSGARPDPAAAARIRPSRTLRDFARVHARDPRLRMIIERFASYAGGDPRRMPAALAVAGYVEHAFGAWHPRGGMNELVLALTRRLAAVGGELRLGTHVERIAVRDGRVRAVHTSAGSVPADAVITDVDRAVVRGSLLALPAARSTARSVSGLALLLGLRGATPGVTHHAIRFPADPDAELDDLFVHRRPVRDPTIYVCAPGVTDPGDAPPGDEAWFVLVNAPAIGAAGDWEDAESALLDRLSVRDRLVECLRRSPADLERETGDPGGAIYGDAPHGRLRGLVRPATRIRGARGLWLVGGSVRPGGGLPLVTLGARAVARAIGPA</sequence>
<comment type="catalytic activity">
    <reaction evidence="9">
        <text>all-trans-4,4'-diaponeurosporene + 2 AH2 + 2 O2 = 4,4'-diaponeurosporenal + 2 A + 3 H2O</text>
        <dbReference type="Rhea" id="RHEA:56104"/>
        <dbReference type="ChEBI" id="CHEBI:13193"/>
        <dbReference type="ChEBI" id="CHEBI:15377"/>
        <dbReference type="ChEBI" id="CHEBI:15379"/>
        <dbReference type="ChEBI" id="CHEBI:17499"/>
        <dbReference type="ChEBI" id="CHEBI:62743"/>
        <dbReference type="ChEBI" id="CHEBI:79065"/>
    </reaction>
</comment>
<protein>
    <recommendedName>
        <fullName evidence="6">4,4'-diaponeurosporene oxygenase</fullName>
    </recommendedName>
    <alternativeName>
        <fullName evidence="7">4,4'-diaponeurosporene oxidase</fullName>
    </alternativeName>
    <alternativeName>
        <fullName evidence="8">Carotenoid oxidase</fullName>
    </alternativeName>
</protein>
<proteinExistence type="inferred from homology"/>
<dbReference type="EMBL" id="JAPDOD010000050">
    <property type="protein sequence ID" value="MDA0165694.1"/>
    <property type="molecule type" value="Genomic_DNA"/>
</dbReference>
<evidence type="ECO:0000256" key="9">
    <source>
        <dbReference type="ARBA" id="ARBA00048532"/>
    </source>
</evidence>
<gene>
    <name evidence="12" type="primary">crtI</name>
    <name evidence="12" type="ORF">OM076_35835</name>
</gene>
<evidence type="ECO:0000256" key="5">
    <source>
        <dbReference type="ARBA" id="ARBA00038194"/>
    </source>
</evidence>
<dbReference type="Proteomes" id="UP001149140">
    <property type="component" value="Unassembled WGS sequence"/>
</dbReference>
<comment type="similarity">
    <text evidence="5">Belongs to the carotenoid/retinoid oxidoreductase family. CrtP subfamily.</text>
</comment>
<comment type="pathway">
    <text evidence="4">Carotenoid biosynthesis; staphyloxanthin biosynthesis; staphyloxanthin from farnesyl diphosphate: step 3/5.</text>
</comment>
<keyword evidence="13" id="KW-1185">Reference proteome</keyword>
<evidence type="ECO:0000256" key="3">
    <source>
        <dbReference type="ARBA" id="ARBA00023002"/>
    </source>
</evidence>
<comment type="cofactor">
    <cofactor evidence="1">
        <name>FAD</name>
        <dbReference type="ChEBI" id="CHEBI:57692"/>
    </cofactor>
</comment>
<comment type="caution">
    <text evidence="12">The sequence shown here is derived from an EMBL/GenBank/DDBJ whole genome shotgun (WGS) entry which is preliminary data.</text>
</comment>
<dbReference type="InterPro" id="IPR002937">
    <property type="entry name" value="Amino_oxidase"/>
</dbReference>
<dbReference type="GO" id="GO:0016117">
    <property type="term" value="P:carotenoid biosynthetic process"/>
    <property type="evidence" value="ECO:0007669"/>
    <property type="project" value="UniProtKB-KW"/>
</dbReference>
<evidence type="ECO:0000256" key="10">
    <source>
        <dbReference type="RuleBase" id="RU362075"/>
    </source>
</evidence>
<evidence type="ECO:0000313" key="13">
    <source>
        <dbReference type="Proteomes" id="UP001149140"/>
    </source>
</evidence>
<evidence type="ECO:0000256" key="7">
    <source>
        <dbReference type="ARBA" id="ARBA00041900"/>
    </source>
</evidence>
<dbReference type="InterPro" id="IPR014105">
    <property type="entry name" value="Carotenoid/retinoid_OxRdtase"/>
</dbReference>
<dbReference type="AlphaFoldDB" id="A0A9X3MZM6"/>
<dbReference type="GO" id="GO:0016491">
    <property type="term" value="F:oxidoreductase activity"/>
    <property type="evidence" value="ECO:0007669"/>
    <property type="project" value="UniProtKB-KW"/>
</dbReference>
<name>A0A9X3MZM6_9ACTN</name>
<evidence type="ECO:0000313" key="12">
    <source>
        <dbReference type="EMBL" id="MDA0165694.1"/>
    </source>
</evidence>
<keyword evidence="3 10" id="KW-0560">Oxidoreductase</keyword>
<dbReference type="Gene3D" id="3.50.50.60">
    <property type="entry name" value="FAD/NAD(P)-binding domain"/>
    <property type="match status" value="2"/>
</dbReference>
<evidence type="ECO:0000256" key="6">
    <source>
        <dbReference type="ARBA" id="ARBA00039159"/>
    </source>
</evidence>
<evidence type="ECO:0000259" key="11">
    <source>
        <dbReference type="Pfam" id="PF01593"/>
    </source>
</evidence>
<dbReference type="Pfam" id="PF01593">
    <property type="entry name" value="Amino_oxidase"/>
    <property type="match status" value="1"/>
</dbReference>
<dbReference type="PRINTS" id="PR00419">
    <property type="entry name" value="ADXRDTASE"/>
</dbReference>
<dbReference type="InterPro" id="IPR036188">
    <property type="entry name" value="FAD/NAD-bd_sf"/>
</dbReference>
<accession>A0A9X3MZM6</accession>
<reference evidence="12" key="1">
    <citation type="submission" date="2022-10" db="EMBL/GenBank/DDBJ databases">
        <title>The WGS of Solirubrobacter ginsenosidimutans DSM 21036.</title>
        <authorList>
            <person name="Jiang Z."/>
        </authorList>
    </citation>
    <scope>NUCLEOTIDE SEQUENCE</scope>
    <source>
        <strain evidence="12">DSM 21036</strain>
    </source>
</reference>
<evidence type="ECO:0000256" key="4">
    <source>
        <dbReference type="ARBA" id="ARBA00037901"/>
    </source>
</evidence>
<evidence type="ECO:0000256" key="8">
    <source>
        <dbReference type="ARBA" id="ARBA00042619"/>
    </source>
</evidence>
<organism evidence="12 13">
    <name type="scientific">Solirubrobacter ginsenosidimutans</name>
    <dbReference type="NCBI Taxonomy" id="490573"/>
    <lineage>
        <taxon>Bacteria</taxon>
        <taxon>Bacillati</taxon>
        <taxon>Actinomycetota</taxon>
        <taxon>Thermoleophilia</taxon>
        <taxon>Solirubrobacterales</taxon>
        <taxon>Solirubrobacteraceae</taxon>
        <taxon>Solirubrobacter</taxon>
    </lineage>
</organism>
<dbReference type="SUPFAM" id="SSF51905">
    <property type="entry name" value="FAD/NAD(P)-binding domain"/>
    <property type="match status" value="1"/>
</dbReference>
<keyword evidence="2 10" id="KW-0125">Carotenoid biosynthesis</keyword>
<evidence type="ECO:0000256" key="1">
    <source>
        <dbReference type="ARBA" id="ARBA00001974"/>
    </source>
</evidence>
<dbReference type="PANTHER" id="PTHR43734:SF7">
    <property type="entry name" value="4,4'-DIAPONEUROSPORENE OXYGENASE"/>
    <property type="match status" value="1"/>
</dbReference>
<dbReference type="PANTHER" id="PTHR43734">
    <property type="entry name" value="PHYTOENE DESATURASE"/>
    <property type="match status" value="1"/>
</dbReference>
<evidence type="ECO:0000256" key="2">
    <source>
        <dbReference type="ARBA" id="ARBA00022746"/>
    </source>
</evidence>
<feature type="domain" description="Amine oxidase" evidence="11">
    <location>
        <begin position="11"/>
        <end position="277"/>
    </location>
</feature>